<reference evidence="2" key="1">
    <citation type="submission" date="2021-02" db="EMBL/GenBank/DDBJ databases">
        <authorList>
            <person name="Nowell W R."/>
        </authorList>
    </citation>
    <scope>NUCLEOTIDE SEQUENCE</scope>
</reference>
<sequence length="81" mass="9007">SYKRSRQLLKSTNDSLISSSTTTPTISRTDANDDLSPSTVYVVVEGSSSNSRTTTSPNKVLQQIHMLHLLNSYPKLQPRQQ</sequence>
<feature type="region of interest" description="Disordered" evidence="1">
    <location>
        <begin position="1"/>
        <end position="35"/>
    </location>
</feature>
<name>A0A822BV43_9BILA</name>
<evidence type="ECO:0000313" key="2">
    <source>
        <dbReference type="EMBL" id="CAF5034389.1"/>
    </source>
</evidence>
<organism evidence="2 3">
    <name type="scientific">Rotaria socialis</name>
    <dbReference type="NCBI Taxonomy" id="392032"/>
    <lineage>
        <taxon>Eukaryota</taxon>
        <taxon>Metazoa</taxon>
        <taxon>Spiralia</taxon>
        <taxon>Gnathifera</taxon>
        <taxon>Rotifera</taxon>
        <taxon>Eurotatoria</taxon>
        <taxon>Bdelloidea</taxon>
        <taxon>Philodinida</taxon>
        <taxon>Philodinidae</taxon>
        <taxon>Rotaria</taxon>
    </lineage>
</organism>
<feature type="non-terminal residue" evidence="2">
    <location>
        <position position="1"/>
    </location>
</feature>
<dbReference type="EMBL" id="CAJOBR010044386">
    <property type="protein sequence ID" value="CAF5034389.1"/>
    <property type="molecule type" value="Genomic_DNA"/>
</dbReference>
<evidence type="ECO:0000313" key="3">
    <source>
        <dbReference type="Proteomes" id="UP000663848"/>
    </source>
</evidence>
<evidence type="ECO:0000256" key="1">
    <source>
        <dbReference type="SAM" id="MobiDB-lite"/>
    </source>
</evidence>
<gene>
    <name evidence="2" type="ORF">QYT958_LOCUS40900</name>
</gene>
<feature type="compositionally biased region" description="Low complexity" evidence="1">
    <location>
        <begin position="15"/>
        <end position="29"/>
    </location>
</feature>
<comment type="caution">
    <text evidence="2">The sequence shown here is derived from an EMBL/GenBank/DDBJ whole genome shotgun (WGS) entry which is preliminary data.</text>
</comment>
<protein>
    <submittedName>
        <fullName evidence="2">Uncharacterized protein</fullName>
    </submittedName>
</protein>
<dbReference type="Proteomes" id="UP000663848">
    <property type="component" value="Unassembled WGS sequence"/>
</dbReference>
<accession>A0A822BV43</accession>
<proteinExistence type="predicted"/>
<dbReference type="AlphaFoldDB" id="A0A822BV43"/>